<organism evidence="2 3">
    <name type="scientific">Streptomyces pyxinae</name>
    <dbReference type="NCBI Taxonomy" id="2970734"/>
    <lineage>
        <taxon>Bacteria</taxon>
        <taxon>Bacillati</taxon>
        <taxon>Actinomycetota</taxon>
        <taxon>Actinomycetes</taxon>
        <taxon>Kitasatosporales</taxon>
        <taxon>Streptomycetaceae</taxon>
        <taxon>Streptomyces</taxon>
    </lineage>
</organism>
<name>A0ABT2CB75_9ACTN</name>
<keyword evidence="1" id="KW-0732">Signal</keyword>
<feature type="signal peptide" evidence="1">
    <location>
        <begin position="1"/>
        <end position="27"/>
    </location>
</feature>
<dbReference type="EMBL" id="JANUGQ010000001">
    <property type="protein sequence ID" value="MCS0634661.1"/>
    <property type="molecule type" value="Genomic_DNA"/>
</dbReference>
<accession>A0ABT2CB75</accession>
<keyword evidence="3" id="KW-1185">Reference proteome</keyword>
<evidence type="ECO:0000313" key="2">
    <source>
        <dbReference type="EMBL" id="MCS0634661.1"/>
    </source>
</evidence>
<dbReference type="RefSeq" id="WP_258785161.1">
    <property type="nucleotide sequence ID" value="NZ_JANUGQ010000001.1"/>
</dbReference>
<reference evidence="2" key="1">
    <citation type="submission" date="2022-08" db="EMBL/GenBank/DDBJ databases">
        <authorList>
            <person name="Somphong A."/>
            <person name="Phongsopitanun W."/>
        </authorList>
    </citation>
    <scope>NUCLEOTIDE SEQUENCE</scope>
    <source>
        <strain evidence="2">LP05-1</strain>
    </source>
</reference>
<dbReference type="Proteomes" id="UP001431313">
    <property type="component" value="Unassembled WGS sequence"/>
</dbReference>
<proteinExistence type="predicted"/>
<dbReference type="PROSITE" id="PS51257">
    <property type="entry name" value="PROKAR_LIPOPROTEIN"/>
    <property type="match status" value="1"/>
</dbReference>
<feature type="chain" id="PRO_5045170305" description="Secreted protein" evidence="1">
    <location>
        <begin position="28"/>
        <end position="130"/>
    </location>
</feature>
<comment type="caution">
    <text evidence="2">The sequence shown here is derived from an EMBL/GenBank/DDBJ whole genome shotgun (WGS) entry which is preliminary data.</text>
</comment>
<evidence type="ECO:0000256" key="1">
    <source>
        <dbReference type="SAM" id="SignalP"/>
    </source>
</evidence>
<evidence type="ECO:0008006" key="4">
    <source>
        <dbReference type="Google" id="ProtNLM"/>
    </source>
</evidence>
<protein>
    <recommendedName>
        <fullName evidence="4">Secreted protein</fullName>
    </recommendedName>
</protein>
<gene>
    <name evidence="2" type="ORF">NX801_03105</name>
</gene>
<evidence type="ECO:0000313" key="3">
    <source>
        <dbReference type="Proteomes" id="UP001431313"/>
    </source>
</evidence>
<sequence length="130" mass="13305">MRRRARRTAATLVAVTAVLALGGTAGCATLDRAMDCVKTADAIATSVDRLSTAVSTATDDPTRLAQSLDDIDQELNTLKNSTGDADLAKAVEDLRTAVTNVRTAADQGDTTPDISGVTGAAAEITKVCAP</sequence>